<dbReference type="EMBL" id="CCYD01000286">
    <property type="protein sequence ID" value="CEG37323.1"/>
    <property type="molecule type" value="Genomic_DNA"/>
</dbReference>
<evidence type="ECO:0000313" key="1">
    <source>
        <dbReference type="EMBL" id="CEG37323.1"/>
    </source>
</evidence>
<organism evidence="1 2">
    <name type="scientific">Plasmopara halstedii</name>
    <name type="common">Downy mildew of sunflower</name>
    <dbReference type="NCBI Taxonomy" id="4781"/>
    <lineage>
        <taxon>Eukaryota</taxon>
        <taxon>Sar</taxon>
        <taxon>Stramenopiles</taxon>
        <taxon>Oomycota</taxon>
        <taxon>Peronosporomycetes</taxon>
        <taxon>Peronosporales</taxon>
        <taxon>Peronosporaceae</taxon>
        <taxon>Plasmopara</taxon>
    </lineage>
</organism>
<keyword evidence="2" id="KW-1185">Reference proteome</keyword>
<dbReference type="Proteomes" id="UP000054928">
    <property type="component" value="Unassembled WGS sequence"/>
</dbReference>
<protein>
    <submittedName>
        <fullName evidence="1">Uncharacterized protein</fullName>
    </submittedName>
</protein>
<proteinExistence type="predicted"/>
<dbReference type="OMA" id="CENDDKS"/>
<evidence type="ECO:0000313" key="2">
    <source>
        <dbReference type="Proteomes" id="UP000054928"/>
    </source>
</evidence>
<accession>A0A0N7L404</accession>
<dbReference type="OrthoDB" id="124272at2759"/>
<reference evidence="2" key="1">
    <citation type="submission" date="2014-09" db="EMBL/GenBank/DDBJ databases">
        <authorList>
            <person name="Sharma Rahul"/>
            <person name="Thines Marco"/>
        </authorList>
    </citation>
    <scope>NUCLEOTIDE SEQUENCE [LARGE SCALE GENOMIC DNA]</scope>
</reference>
<dbReference type="AlphaFoldDB" id="A0A0N7L404"/>
<name>A0A0N7L404_PLAHL</name>
<sequence>MVISKVRITDVTDYCRHNANGVCQILISTENGDIWLVTLPKQFQPAMGCVVTKLFLERSSDQNNDGGVRWIGLVPGVLSVLHTPADNGVLSLTLFRSMVTPTTLYVNTCETLERQMPSHQLIELDDIEGEQATCNLCLIGRVVSHTGLLCGLFPDVVNDSNVAAILQGDLDCCVRFALIRFSNANGDCANASVIRSETLLRLREPIQAIIPFCTSSPRSNEDIATVDSQQFDALLVLSVRGRIGVISTKDRRALETFPVAVNTLELGRSVQSIVFVHSLRVFIFCSSGSAFMFRSIDLLAKAELANSNAVPASTTRCTLPTKKLPLQSGIIHLAIHGRNGGMSILFASGRTTHFDKKALNDLVTSILPCFEREHVPNRGHTAAVEKLSSESQIRELVHRIAQVTAESSDLRTKSKQMDVYLKALHSALEILRAVGAAGVESVVNSEIRANVVKTGTFLDRHTIQLTCSLRFVDSDPSISLDEWSLCLYVRALDREVTSYSFPLKNIAAHGKQRILLDPDTLAQQDQGFLWVSCSMVFCLSLDGISCHQHPQTSSIDSQAIHKDNLLAFAIPLIQNKRFLLAQLSQPIEDEMSARQGEIHAAFCQRHVPFMPVGKTETQMSNLWAGVHSWAALADHAQKTPSFAALWSKIASSNVAMAPPSRFVVTIPSFFDTEDDENEDDGEDEKFETNCIERMVSFLRQLLDTPTCDIPRLRRSCRTQHGSLWTMLQAFSGSLVLLRFTPSEIEPQSVDLTIQCSDVADLSAMRALVLDIINKWSSGDLNRLSEADYPDKVYLDYSEMAEPIAVLEKLMEDLALKITTFEDPRSSTCTDDVLHALSQLAHLETQTFALYWKSRAHINMANL</sequence>
<dbReference type="RefSeq" id="XP_024573692.1">
    <property type="nucleotide sequence ID" value="XM_024722635.1"/>
</dbReference>
<dbReference type="GeneID" id="36399979"/>